<name>A0ABQ4A423_9ACTN</name>
<sequence length="91" mass="9523">MGWPTSWGTATEVWNEHEGEAVAAFQTWWAREDSPAKALLDGTKAATLTGTGLMICGGIVLTLKIAVIAQLACGPRCVSSARLRSVPAPIG</sequence>
<organism evidence="1 2">
    <name type="scientific">Winogradskya humida</name>
    <dbReference type="NCBI Taxonomy" id="113566"/>
    <lineage>
        <taxon>Bacteria</taxon>
        <taxon>Bacillati</taxon>
        <taxon>Actinomycetota</taxon>
        <taxon>Actinomycetes</taxon>
        <taxon>Micromonosporales</taxon>
        <taxon>Micromonosporaceae</taxon>
        <taxon>Winogradskya</taxon>
    </lineage>
</organism>
<accession>A0ABQ4A423</accession>
<comment type="caution">
    <text evidence="1">The sequence shown here is derived from an EMBL/GenBank/DDBJ whole genome shotgun (WGS) entry which is preliminary data.</text>
</comment>
<evidence type="ECO:0000313" key="1">
    <source>
        <dbReference type="EMBL" id="GIE25604.1"/>
    </source>
</evidence>
<keyword evidence="2" id="KW-1185">Reference proteome</keyword>
<dbReference type="EMBL" id="BOMN01000124">
    <property type="protein sequence ID" value="GIE25604.1"/>
    <property type="molecule type" value="Genomic_DNA"/>
</dbReference>
<gene>
    <name evidence="1" type="ORF">Ahu01nite_087060</name>
</gene>
<evidence type="ECO:0000313" key="2">
    <source>
        <dbReference type="Proteomes" id="UP000603200"/>
    </source>
</evidence>
<dbReference type="Proteomes" id="UP000603200">
    <property type="component" value="Unassembled WGS sequence"/>
</dbReference>
<proteinExistence type="predicted"/>
<reference evidence="1 2" key="1">
    <citation type="submission" date="2021-01" db="EMBL/GenBank/DDBJ databases">
        <title>Whole genome shotgun sequence of Actinoplanes humidus NBRC 14915.</title>
        <authorList>
            <person name="Komaki H."/>
            <person name="Tamura T."/>
        </authorList>
    </citation>
    <scope>NUCLEOTIDE SEQUENCE [LARGE SCALE GENOMIC DNA]</scope>
    <source>
        <strain evidence="1 2">NBRC 14915</strain>
    </source>
</reference>
<protein>
    <submittedName>
        <fullName evidence="1">Uncharacterized protein</fullName>
    </submittedName>
</protein>